<dbReference type="Pfam" id="PF17285">
    <property type="entry name" value="PRMT5_TIM"/>
    <property type="match status" value="1"/>
</dbReference>
<evidence type="ECO:0000259" key="4">
    <source>
        <dbReference type="Pfam" id="PF05185"/>
    </source>
</evidence>
<dbReference type="EMBL" id="JALJOV010001095">
    <property type="protein sequence ID" value="KAK9854496.1"/>
    <property type="molecule type" value="Genomic_DNA"/>
</dbReference>
<feature type="non-terminal residue" evidence="6">
    <location>
        <position position="426"/>
    </location>
</feature>
<dbReference type="Gene3D" id="3.20.20.150">
    <property type="entry name" value="Divalent-metal-dependent TIM barrel enzymes"/>
    <property type="match status" value="1"/>
</dbReference>
<dbReference type="Pfam" id="PF05185">
    <property type="entry name" value="PRMT5"/>
    <property type="match status" value="1"/>
</dbReference>
<dbReference type="InterPro" id="IPR025799">
    <property type="entry name" value="Arg_MeTrfase"/>
</dbReference>
<feature type="binding site" evidence="2">
    <location>
        <position position="421"/>
    </location>
    <ligand>
        <name>S-adenosyl-L-methionine</name>
        <dbReference type="ChEBI" id="CHEBI:59789"/>
    </ligand>
</feature>
<dbReference type="GO" id="GO:0005634">
    <property type="term" value="C:nucleus"/>
    <property type="evidence" value="ECO:0007669"/>
    <property type="project" value="TreeGrafter"/>
</dbReference>
<proteinExistence type="predicted"/>
<comment type="caution">
    <text evidence="6">The sequence shown here is derived from an EMBL/GenBank/DDBJ whole genome shotgun (WGS) entry which is preliminary data.</text>
</comment>
<feature type="binding site" evidence="2">
    <location>
        <position position="355"/>
    </location>
    <ligand>
        <name>S-adenosyl-L-methionine</name>
        <dbReference type="ChEBI" id="CHEBI:59789"/>
    </ligand>
</feature>
<name>A0AAW1SR44_9CHLO</name>
<accession>A0AAW1SR44</accession>
<organism evidence="6 7">
    <name type="scientific">Apatococcus fuscideae</name>
    <dbReference type="NCBI Taxonomy" id="2026836"/>
    <lineage>
        <taxon>Eukaryota</taxon>
        <taxon>Viridiplantae</taxon>
        <taxon>Chlorophyta</taxon>
        <taxon>core chlorophytes</taxon>
        <taxon>Trebouxiophyceae</taxon>
        <taxon>Chlorellales</taxon>
        <taxon>Chlorellaceae</taxon>
        <taxon>Apatococcus</taxon>
    </lineage>
</organism>
<sequence>MPLGKRTDCGDAKYAGCAIDFSTDPTPYLQAALQSGFDFITAPLVEPAYRRPTANSHINGAQRPEFSLQDLLLISSKCSSQVVGRVSEWLQPDAADAGLRAESQRRLRAELDWAAHLSMQAVILPAPPALNTANYAQVLTHALAGQSNMALWVTLPMVLPATASQDVGPSLSAPTAMAADTCSNAGRPAADTWEWWHQLRTLCSHPARLGVILEVPASLPSQPEIRRWLGEPVRALLLPTHVFLTNKRGYPTLSRAHQSLVTLFLQHHVQVILTGPAHHSVPGAATADGQQAVQANGANIVLPDQHPLQVYLEYISFLFRRLPTPEAQELMEVGYRDFLQAPLQPLQDNLESQTYETFERDDTKYSSYERAVHAALLDAAARLGERHAVIMVVGAGRGPLVRASLQAAQRAGRSARVFAVEKNALR</sequence>
<evidence type="ECO:0000313" key="6">
    <source>
        <dbReference type="EMBL" id="KAK9854496.1"/>
    </source>
</evidence>
<evidence type="ECO:0008006" key="8">
    <source>
        <dbReference type="Google" id="ProtNLM"/>
    </source>
</evidence>
<dbReference type="InterPro" id="IPR007857">
    <property type="entry name" value="Arg_MeTrfase_PRMT5"/>
</dbReference>
<dbReference type="GO" id="GO:0005829">
    <property type="term" value="C:cytosol"/>
    <property type="evidence" value="ECO:0007669"/>
    <property type="project" value="TreeGrafter"/>
</dbReference>
<feature type="binding site" evidence="2">
    <location>
        <begin position="364"/>
        <end position="365"/>
    </location>
    <ligand>
        <name>S-adenosyl-L-methionine</name>
        <dbReference type="ChEBI" id="CHEBI:59789"/>
    </ligand>
</feature>
<feature type="site" description="Critical for specifying symmetric addition of methyl groups" evidence="3">
    <location>
        <position position="358"/>
    </location>
</feature>
<dbReference type="GO" id="GO:0016274">
    <property type="term" value="F:protein-arginine N-methyltransferase activity"/>
    <property type="evidence" value="ECO:0007669"/>
    <property type="project" value="InterPro"/>
</dbReference>
<evidence type="ECO:0000256" key="3">
    <source>
        <dbReference type="PIRSR" id="PIRSR015894-3"/>
    </source>
</evidence>
<dbReference type="PANTHER" id="PTHR10738:SF0">
    <property type="entry name" value="PROTEIN ARGININE N-METHYLTRANSFERASE 5"/>
    <property type="match status" value="1"/>
</dbReference>
<reference evidence="6 7" key="1">
    <citation type="journal article" date="2024" name="Nat. Commun.">
        <title>Phylogenomics reveals the evolutionary origins of lichenization in chlorophyte algae.</title>
        <authorList>
            <person name="Puginier C."/>
            <person name="Libourel C."/>
            <person name="Otte J."/>
            <person name="Skaloud P."/>
            <person name="Haon M."/>
            <person name="Grisel S."/>
            <person name="Petersen M."/>
            <person name="Berrin J.G."/>
            <person name="Delaux P.M."/>
            <person name="Dal Grande F."/>
            <person name="Keller J."/>
        </authorList>
    </citation>
    <scope>NUCLEOTIDE SEQUENCE [LARGE SCALE GENOMIC DNA]</scope>
    <source>
        <strain evidence="6 7">SAG 2523</strain>
    </source>
</reference>
<dbReference type="GO" id="GO:0032259">
    <property type="term" value="P:methylation"/>
    <property type="evidence" value="ECO:0007669"/>
    <property type="project" value="UniProtKB-KW"/>
</dbReference>
<dbReference type="InterPro" id="IPR035075">
    <property type="entry name" value="PRMT5"/>
</dbReference>
<keyword evidence="1 2" id="KW-0949">S-adenosyl-L-methionine</keyword>
<dbReference type="Gene3D" id="3.40.50.150">
    <property type="entry name" value="Vaccinia Virus protein VP39"/>
    <property type="match status" value="1"/>
</dbReference>
<gene>
    <name evidence="6" type="ORF">WJX84_003535</name>
</gene>
<dbReference type="GO" id="GO:0006355">
    <property type="term" value="P:regulation of DNA-templated transcription"/>
    <property type="evidence" value="ECO:0007669"/>
    <property type="project" value="TreeGrafter"/>
</dbReference>
<feature type="domain" description="PRMT5 TIM barrel" evidence="5">
    <location>
        <begin position="36"/>
        <end position="320"/>
    </location>
</feature>
<evidence type="ECO:0000259" key="5">
    <source>
        <dbReference type="Pfam" id="PF17285"/>
    </source>
</evidence>
<feature type="domain" description="PRMT5 arginine-N-methyltransferase" evidence="4">
    <location>
        <begin position="327"/>
        <end position="424"/>
    </location>
</feature>
<dbReference type="InterPro" id="IPR029063">
    <property type="entry name" value="SAM-dependent_MTases_sf"/>
</dbReference>
<evidence type="ECO:0000313" key="7">
    <source>
        <dbReference type="Proteomes" id="UP001485043"/>
    </source>
</evidence>
<dbReference type="AlphaFoldDB" id="A0AAW1SR44"/>
<dbReference type="PIRSF" id="PIRSF015894">
    <property type="entry name" value="Skb1_MeTrfase"/>
    <property type="match status" value="1"/>
</dbReference>
<dbReference type="PANTHER" id="PTHR10738">
    <property type="entry name" value="PROTEIN ARGININE N-METHYLTRANSFERASE 5"/>
    <property type="match status" value="1"/>
</dbReference>
<dbReference type="InterPro" id="IPR035247">
    <property type="entry name" value="PRMT5_TIM"/>
</dbReference>
<protein>
    <recommendedName>
        <fullName evidence="8">Protein arginine N-methyltransferase</fullName>
    </recommendedName>
</protein>
<keyword evidence="7" id="KW-1185">Reference proteome</keyword>
<dbReference type="Proteomes" id="UP001485043">
    <property type="component" value="Unassembled WGS sequence"/>
</dbReference>
<evidence type="ECO:0000256" key="2">
    <source>
        <dbReference type="PIRSR" id="PIRSR015894-2"/>
    </source>
</evidence>
<evidence type="ECO:0000256" key="1">
    <source>
        <dbReference type="ARBA" id="ARBA00022691"/>
    </source>
</evidence>